<feature type="domain" description="THO complex subunit 2 N-terminal" evidence="8">
    <location>
        <begin position="219"/>
        <end position="311"/>
    </location>
</feature>
<dbReference type="InterPro" id="IPR040007">
    <property type="entry name" value="Tho2"/>
</dbReference>
<evidence type="ECO:0000256" key="5">
    <source>
        <dbReference type="SAM" id="MobiDB-lite"/>
    </source>
</evidence>
<comment type="subcellular location">
    <subcellularLocation>
        <location evidence="1">Nucleus</location>
    </subcellularLocation>
</comment>
<feature type="compositionally biased region" description="Low complexity" evidence="5">
    <location>
        <begin position="814"/>
        <end position="841"/>
    </location>
</feature>
<dbReference type="Pfam" id="PF16134">
    <property type="entry name" value="THOC2_N"/>
    <property type="match status" value="2"/>
</dbReference>
<feature type="region of interest" description="Disordered" evidence="5">
    <location>
        <begin position="108"/>
        <end position="146"/>
    </location>
</feature>
<evidence type="ECO:0000259" key="7">
    <source>
        <dbReference type="Pfam" id="PF11732"/>
    </source>
</evidence>
<feature type="region of interest" description="Disordered" evidence="5">
    <location>
        <begin position="630"/>
        <end position="662"/>
    </location>
</feature>
<feature type="region of interest" description="Disordered" evidence="5">
    <location>
        <begin position="1775"/>
        <end position="2330"/>
    </location>
</feature>
<feature type="compositionally biased region" description="Low complexity" evidence="5">
    <location>
        <begin position="1712"/>
        <end position="1738"/>
    </location>
</feature>
<dbReference type="eggNOG" id="KOG1874">
    <property type="taxonomic scope" value="Eukaryota"/>
</dbReference>
<feature type="domain" description="THO complex subunitTHOC2 C-terminal" evidence="6">
    <location>
        <begin position="1312"/>
        <end position="1624"/>
    </location>
</feature>
<comment type="similarity">
    <text evidence="2">Belongs to the THOC2 family.</text>
</comment>
<dbReference type="GO" id="GO:0003729">
    <property type="term" value="F:mRNA binding"/>
    <property type="evidence" value="ECO:0007669"/>
    <property type="project" value="TreeGrafter"/>
</dbReference>
<feature type="compositionally biased region" description="Basic and acidic residues" evidence="5">
    <location>
        <begin position="509"/>
        <end position="529"/>
    </location>
</feature>
<evidence type="ECO:0000313" key="9">
    <source>
        <dbReference type="EMBL" id="CBN78391.1"/>
    </source>
</evidence>
<dbReference type="InterPro" id="IPR021726">
    <property type="entry name" value="THO_THOC2_N"/>
</dbReference>
<dbReference type="PANTHER" id="PTHR21597:SF0">
    <property type="entry name" value="THO COMPLEX SUBUNIT 2"/>
    <property type="match status" value="1"/>
</dbReference>
<keyword evidence="10" id="KW-1185">Reference proteome</keyword>
<feature type="compositionally biased region" description="Low complexity" evidence="5">
    <location>
        <begin position="530"/>
        <end position="547"/>
    </location>
</feature>
<feature type="compositionally biased region" description="Gly residues" evidence="5">
    <location>
        <begin position="2202"/>
        <end position="2211"/>
    </location>
</feature>
<dbReference type="OMA" id="VAWHRDE"/>
<feature type="compositionally biased region" description="Basic and acidic residues" evidence="5">
    <location>
        <begin position="122"/>
        <end position="140"/>
    </location>
</feature>
<feature type="compositionally biased region" description="Polar residues" evidence="5">
    <location>
        <begin position="2004"/>
        <end position="2013"/>
    </location>
</feature>
<dbReference type="Pfam" id="PF11732">
    <property type="entry name" value="Thoc2"/>
    <property type="match status" value="1"/>
</dbReference>
<dbReference type="OrthoDB" id="29024at2759"/>
<dbReference type="EMBL" id="FN649748">
    <property type="protein sequence ID" value="CBN78391.1"/>
    <property type="molecule type" value="Genomic_DNA"/>
</dbReference>
<feature type="compositionally biased region" description="Gly residues" evidence="5">
    <location>
        <begin position="497"/>
        <end position="506"/>
    </location>
</feature>
<evidence type="ECO:0000256" key="2">
    <source>
        <dbReference type="ARBA" id="ARBA00007857"/>
    </source>
</evidence>
<feature type="compositionally biased region" description="Basic and acidic residues" evidence="5">
    <location>
        <begin position="2025"/>
        <end position="2037"/>
    </location>
</feature>
<feature type="domain" description="THO complex subunit 2 N-terminal" evidence="8">
    <location>
        <begin position="901"/>
        <end position="993"/>
    </location>
</feature>
<organism evidence="9 10">
    <name type="scientific">Ectocarpus siliculosus</name>
    <name type="common">Brown alga</name>
    <name type="synonym">Conferva siliculosa</name>
    <dbReference type="NCBI Taxonomy" id="2880"/>
    <lineage>
        <taxon>Eukaryota</taxon>
        <taxon>Sar</taxon>
        <taxon>Stramenopiles</taxon>
        <taxon>Ochrophyta</taxon>
        <taxon>PX clade</taxon>
        <taxon>Phaeophyceae</taxon>
        <taxon>Ectocarpales</taxon>
        <taxon>Ectocarpaceae</taxon>
        <taxon>Ectocarpus</taxon>
    </lineage>
</organism>
<feature type="region of interest" description="Disordered" evidence="5">
    <location>
        <begin position="804"/>
        <end position="841"/>
    </location>
</feature>
<feature type="compositionally biased region" description="Basic and acidic residues" evidence="5">
    <location>
        <begin position="1922"/>
        <end position="1954"/>
    </location>
</feature>
<dbReference type="InParanoid" id="D8LD24"/>
<keyword evidence="4" id="KW-0539">Nucleus</keyword>
<dbReference type="GO" id="GO:0006397">
    <property type="term" value="P:mRNA processing"/>
    <property type="evidence" value="ECO:0007669"/>
    <property type="project" value="InterPro"/>
</dbReference>
<reference evidence="9 10" key="1">
    <citation type="journal article" date="2010" name="Nature">
        <title>The Ectocarpus genome and the independent evolution of multicellularity in brown algae.</title>
        <authorList>
            <person name="Cock J.M."/>
            <person name="Sterck L."/>
            <person name="Rouze P."/>
            <person name="Scornet D."/>
            <person name="Allen A.E."/>
            <person name="Amoutzias G."/>
            <person name="Anthouard V."/>
            <person name="Artiguenave F."/>
            <person name="Aury J.M."/>
            <person name="Badger J.H."/>
            <person name="Beszteri B."/>
            <person name="Billiau K."/>
            <person name="Bonnet E."/>
            <person name="Bothwell J.H."/>
            <person name="Bowler C."/>
            <person name="Boyen C."/>
            <person name="Brownlee C."/>
            <person name="Carrano C.J."/>
            <person name="Charrier B."/>
            <person name="Cho G.Y."/>
            <person name="Coelho S.M."/>
            <person name="Collen J."/>
            <person name="Corre E."/>
            <person name="Da Silva C."/>
            <person name="Delage L."/>
            <person name="Delaroque N."/>
            <person name="Dittami S.M."/>
            <person name="Doulbeau S."/>
            <person name="Elias M."/>
            <person name="Farnham G."/>
            <person name="Gachon C.M."/>
            <person name="Gschloessl B."/>
            <person name="Heesch S."/>
            <person name="Jabbari K."/>
            <person name="Jubin C."/>
            <person name="Kawai H."/>
            <person name="Kimura K."/>
            <person name="Kloareg B."/>
            <person name="Kupper F.C."/>
            <person name="Lang D."/>
            <person name="Le Bail A."/>
            <person name="Leblanc C."/>
            <person name="Lerouge P."/>
            <person name="Lohr M."/>
            <person name="Lopez P.J."/>
            <person name="Martens C."/>
            <person name="Maumus F."/>
            <person name="Michel G."/>
            <person name="Miranda-Saavedra D."/>
            <person name="Morales J."/>
            <person name="Moreau H."/>
            <person name="Motomura T."/>
            <person name="Nagasato C."/>
            <person name="Napoli C.A."/>
            <person name="Nelson D.R."/>
            <person name="Nyvall-Collen P."/>
            <person name="Peters A.F."/>
            <person name="Pommier C."/>
            <person name="Potin P."/>
            <person name="Poulain J."/>
            <person name="Quesneville H."/>
            <person name="Read B."/>
            <person name="Rensing S.A."/>
            <person name="Ritter A."/>
            <person name="Rousvoal S."/>
            <person name="Samanta M."/>
            <person name="Samson G."/>
            <person name="Schroeder D.C."/>
            <person name="Segurens B."/>
            <person name="Strittmatter M."/>
            <person name="Tonon T."/>
            <person name="Tregear J.W."/>
            <person name="Valentin K."/>
            <person name="von Dassow P."/>
            <person name="Yamagishi T."/>
            <person name="Van de Peer Y."/>
            <person name="Wincker P."/>
        </authorList>
    </citation>
    <scope>NUCLEOTIDE SEQUENCE [LARGE SCALE GENOMIC DNA]</scope>
    <source>
        <strain evidence="10">Ec32 / CCAP1310/4</strain>
    </source>
</reference>
<feature type="compositionally biased region" description="Basic residues" evidence="5">
    <location>
        <begin position="2317"/>
        <end position="2330"/>
    </location>
</feature>
<feature type="compositionally biased region" description="Gly residues" evidence="5">
    <location>
        <begin position="2163"/>
        <end position="2176"/>
    </location>
</feature>
<feature type="region of interest" description="Disordered" evidence="5">
    <location>
        <begin position="487"/>
        <end position="561"/>
    </location>
</feature>
<dbReference type="InterPro" id="IPR021418">
    <property type="entry name" value="THO_THOC2_C"/>
</dbReference>
<evidence type="ECO:0000256" key="1">
    <source>
        <dbReference type="ARBA" id="ARBA00004123"/>
    </source>
</evidence>
<dbReference type="Proteomes" id="UP000002630">
    <property type="component" value="Linkage Group LG23"/>
</dbReference>
<feature type="compositionally biased region" description="Gly residues" evidence="5">
    <location>
        <begin position="1990"/>
        <end position="2000"/>
    </location>
</feature>
<feature type="region of interest" description="Disordered" evidence="5">
    <location>
        <begin position="1712"/>
        <end position="1761"/>
    </location>
</feature>
<sequence>MAEEVAKLGGIYSVLTEEEVEAWVSSGDPKLPSESITGAFRQAERLFAEEQDGGEGGDSLEINYRDIAIPRLSEILSELVWRVVGGELSVDLAISYLASDKPFASRLRAKEEESGDGEGEEGDAKEGVGEEKEGGDKAGTEDAAEPLPLQEALCDTVWGVDVMVRGTVEVLALEKLTPVQEEQWGRLCSFVQRLHVDELVPQRLLLVLLSDEVLVGSKMVAPMTAKGGKQNTPLARAMLKKGTEMVYKQHRFNLQREETEGFAKLLVLLAGVRDSGNGRGNAGAESEENMRRLIGYFDLDPNRALDLTLDALESDPANRGLLRLVGRFNKDSVPPVLGFKLAHYRNPSVAKYHRAAMRSAFKNKEIDAARYKVQIDKVTPRSLYVLIAVLLTTGTLSMDELLRHVSPGIATLAAKEKEYLADLETKIAKAGNKVPKLDADGNMDSAAASASSDNAMSKLGSMGPLAMGGGGGYGGGMMGGGMGSGTLYGGRDRDGRNGGMGGGHGGSSARDRDGRRDGRDSRDNGRRQSGDNSAGVKANGNAAAAAAGGAGDGGVDDDSVTPGSDNQLYGVLEALLDLRAWTLASGLLASLTKQGIDPLRDYGVREALKRLVKDSIDGLASRYPKPVALYPAGTKRGPTNTTTAAAGIPSSPVPSLSASASGMASDAEEAEAGEVTLPVTSKTAVSRSTMANGMTLPPTLKSTPASNLKDLKDLQRLPGYGTGFVKPETLSEAVEVLAPLLKIVGPYLGRDPTMFARVCRVLAAVSSRNPLNIVVKTSTSRRSSSTSAAAKLAAAKSSAVAATTAASSGGGQGNKAKANGGSTGSSSTTTTTHPAAAAAAAAGAAKDPLGAKDAAARDPLKTFHSLFGLSPAEARELHRRGEAEGGAGAGEAALKKELDRRKVAYVRVVLTVAPSLGMTHANPGMQQEVWNMLAELPYLDRFMLYGAWRGHGMEKYALGVKHPQYAVAEIAAGAEISRLIKMLTSDNVKDMARKLGKSSHSHPLLFAEKALNQLESYDNFISMVADSMKFVGKTLGLDCMAYTMVQHLCQSNRSFVSDSGLDLERWVTNLSTFAGLLHRKNPDADSKPLLSWAVRSLGEGGEPAMAAGKVLREVLHKAGGVQVLDGWSITQAQVDGKGGGDVLRQENASFGSTVKPIKRAKVILQEATEKAGASLPLLVLPALQAGSLLYEGGSLDDQMRGKPQPHLKVLGHRADETHTTLLQAMEFVCSKAWIKSKCPAIKTLLTTYGLEPRVVFHIWRPVINENLIKCWFPKAGTKTEREQRDEAIAKRFIGELEASITELSIVPECSPLTSKLILIFWALSLPDVYIPTKKYAQVVTNMNEAKRRADSKLQQAEEEGVTMSKAERSRYMLDRKTSPAVAAKLETEKGSQSAHVKRVKNKLREIKASLFAAKDKHETGAETIDAVLKHLVAPRMGMGPEEAYFCSKFFNTLHAIEAPNFNSLVFYSRSFEGLSSTLLCKTQYEAAGLGFFLKDLLENVKEWRKTKNEAIYKMEAGTKHGFNLGDASQSVVEGKAPQVNHAAFVKISGEWSMQVTKAVMAAVASDEFLLIKCGLIMYNKLIETFPVSLKERKLLRLKLQPKTDKAIEPRDDIRVPCTRIVNQLNKQISESPPDPVAPGQRPATASAKTTSAGGSGATSGKIAPVSTTTTSGKSTAGGGSQTSRGKSTTAPGSAAAVGKASALSATAKPYVPAPAASGRGGSSSASSAATKQSGSQAAPGVAKRAREGGESARLKPAKTARVAVAVAVAVGEQELGEIVSEKKAPAASSAGGGQGKHALATPRDSKPLRKPATASSSNNSSSEAASKTGGNSKPSTTSSTSKPSSAASGAPAAATGASSRQSSASARATGGREPSGSKVDPKVASTSGSGTTTGSSRGGRVVRASSSTGDGGGGGSSSNGVDSKDTGRRSRGQGEGDRERRDKSGRTSDADSRAKALASQDMDMEGPVAPRDSGSGSGTLSVRRNRDSRGGGGGGGGGAAVGSMSRTNSNSRLANGRGSGGAQQSEHDRPGGRETTSRHGGHARRVDEDARDAPSGGGGGDAGGVRFEGPARAGGGQRTTAESSRSGGGAGSRGSKRGRSAEPERSGGRDGGGYDGPGSAEGDPSQAFDSKRMRQPDQAMMPHPEGGGGRRGSAKSSADRWGRGYGGGGGGSGGGTWEREGPAAPNDANSSSGRYHDDVRHGGGGGGGGGRMQMPSHEVPDRPAAYEARGRGRGGRSGAVMDVGQDRGGGGGGGRGGGGGHRDARGGGGGREHPSDEDIRSRSSRDSKNSKKSRGDRQRDGSNRDGDGGGGSGSGRKEKKKTSKSKKRKH</sequence>
<protein>
    <recommendedName>
        <fullName evidence="3">THO complex subunit 2</fullName>
    </recommendedName>
</protein>
<feature type="domain" description="THO complex subunitTHOC2 N-terminal" evidence="7">
    <location>
        <begin position="995"/>
        <end position="1071"/>
    </location>
</feature>
<dbReference type="InterPro" id="IPR032302">
    <property type="entry name" value="THOC2_N"/>
</dbReference>
<evidence type="ECO:0000256" key="4">
    <source>
        <dbReference type="ARBA" id="ARBA00023242"/>
    </source>
</evidence>
<evidence type="ECO:0000313" key="10">
    <source>
        <dbReference type="Proteomes" id="UP000002630"/>
    </source>
</evidence>
<feature type="compositionally biased region" description="Basic and acidic residues" evidence="5">
    <location>
        <begin position="2099"/>
        <end position="2108"/>
    </location>
</feature>
<feature type="compositionally biased region" description="Low complexity" evidence="5">
    <location>
        <begin position="649"/>
        <end position="661"/>
    </location>
</feature>
<evidence type="ECO:0000259" key="8">
    <source>
        <dbReference type="Pfam" id="PF16134"/>
    </source>
</evidence>
<evidence type="ECO:0000256" key="3">
    <source>
        <dbReference type="ARBA" id="ARBA00019596"/>
    </source>
</evidence>
<feature type="compositionally biased region" description="Basic and acidic residues" evidence="5">
    <location>
        <begin position="2260"/>
        <end position="2307"/>
    </location>
</feature>
<dbReference type="GO" id="GO:0000445">
    <property type="term" value="C:THO complex part of transcription export complex"/>
    <property type="evidence" value="ECO:0007669"/>
    <property type="project" value="TreeGrafter"/>
</dbReference>
<dbReference type="Pfam" id="PF11262">
    <property type="entry name" value="Tho2"/>
    <property type="match status" value="1"/>
</dbReference>
<feature type="region of interest" description="Disordered" evidence="5">
    <location>
        <begin position="1625"/>
        <end position="1693"/>
    </location>
</feature>
<name>D8LD24_ECTSI</name>
<dbReference type="GO" id="GO:0006406">
    <property type="term" value="P:mRNA export from nucleus"/>
    <property type="evidence" value="ECO:0007669"/>
    <property type="project" value="InterPro"/>
</dbReference>
<dbReference type="PANTHER" id="PTHR21597">
    <property type="entry name" value="THO2 PROTEIN"/>
    <property type="match status" value="1"/>
</dbReference>
<feature type="compositionally biased region" description="Low complexity" evidence="5">
    <location>
        <begin position="1814"/>
        <end position="1872"/>
    </location>
</feature>
<proteinExistence type="inferred from homology"/>
<evidence type="ECO:0000259" key="6">
    <source>
        <dbReference type="Pfam" id="PF11262"/>
    </source>
</evidence>
<gene>
    <name evidence="9" type="ORF">Esi_0113_0005</name>
</gene>
<dbReference type="STRING" id="2880.D8LD24"/>
<feature type="compositionally biased region" description="Low complexity" evidence="5">
    <location>
        <begin position="1883"/>
        <end position="1908"/>
    </location>
</feature>
<feature type="compositionally biased region" description="Basic and acidic residues" evidence="5">
    <location>
        <begin position="1744"/>
        <end position="1753"/>
    </location>
</feature>
<feature type="compositionally biased region" description="Gly residues" evidence="5">
    <location>
        <begin position="2246"/>
        <end position="2259"/>
    </location>
</feature>
<feature type="compositionally biased region" description="Low complexity" evidence="5">
    <location>
        <begin position="1643"/>
        <end position="1674"/>
    </location>
</feature>
<accession>D8LD24</accession>
<dbReference type="EMBL" id="FN647822">
    <property type="protein sequence ID" value="CBN78391.1"/>
    <property type="molecule type" value="Genomic_DNA"/>
</dbReference>